<gene>
    <name evidence="2" type="ORF">I8E28_01205</name>
</gene>
<dbReference type="Proteomes" id="UP000617041">
    <property type="component" value="Unassembled WGS sequence"/>
</dbReference>
<keyword evidence="1" id="KW-0732">Signal</keyword>
<evidence type="ECO:0000313" key="2">
    <source>
        <dbReference type="EMBL" id="MBK0391194.1"/>
    </source>
</evidence>
<organism evidence="2 3">
    <name type="scientific">Ramlibacter algicola</name>
    <dbReference type="NCBI Taxonomy" id="2795217"/>
    <lineage>
        <taxon>Bacteria</taxon>
        <taxon>Pseudomonadati</taxon>
        <taxon>Pseudomonadota</taxon>
        <taxon>Betaproteobacteria</taxon>
        <taxon>Burkholderiales</taxon>
        <taxon>Comamonadaceae</taxon>
        <taxon>Ramlibacter</taxon>
    </lineage>
</organism>
<protein>
    <submittedName>
        <fullName evidence="2">Uncharacterized protein</fullName>
    </submittedName>
</protein>
<feature type="signal peptide" evidence="1">
    <location>
        <begin position="1"/>
        <end position="25"/>
    </location>
</feature>
<comment type="caution">
    <text evidence="2">The sequence shown here is derived from an EMBL/GenBank/DDBJ whole genome shotgun (WGS) entry which is preliminary data.</text>
</comment>
<dbReference type="AlphaFoldDB" id="A0A934UP67"/>
<reference evidence="2" key="1">
    <citation type="submission" date="2020-12" db="EMBL/GenBank/DDBJ databases">
        <title>Ramlibacter sp. nov., isolated from a freshwater alga, Cryptomonas.</title>
        <authorList>
            <person name="Kim H.M."/>
            <person name="Jeon C.O."/>
        </authorList>
    </citation>
    <scope>NUCLEOTIDE SEQUENCE</scope>
    <source>
        <strain evidence="2">CrO1</strain>
    </source>
</reference>
<evidence type="ECO:0000256" key="1">
    <source>
        <dbReference type="SAM" id="SignalP"/>
    </source>
</evidence>
<dbReference type="PROSITE" id="PS51257">
    <property type="entry name" value="PROKAR_LIPOPROTEIN"/>
    <property type="match status" value="1"/>
</dbReference>
<proteinExistence type="predicted"/>
<feature type="chain" id="PRO_5037235036" evidence="1">
    <location>
        <begin position="26"/>
        <end position="148"/>
    </location>
</feature>
<accession>A0A934UP67</accession>
<evidence type="ECO:0000313" key="3">
    <source>
        <dbReference type="Proteomes" id="UP000617041"/>
    </source>
</evidence>
<keyword evidence="3" id="KW-1185">Reference proteome</keyword>
<dbReference type="EMBL" id="JAEDAO010000001">
    <property type="protein sequence ID" value="MBK0391194.1"/>
    <property type="molecule type" value="Genomic_DNA"/>
</dbReference>
<dbReference type="RefSeq" id="WP_200786030.1">
    <property type="nucleotide sequence ID" value="NZ_JAEDAO010000001.1"/>
</dbReference>
<sequence>MNRTRLLSTLALAAALACTSAPALADPASNASTAASAISLLPVASVVLGTSVAVEGAKAVQPSLAAAGRFVVRGVEASGRGTVLVLEGVSDGARASVHVAGHVSVAVGSAVTTAALASGTVLSVAGQAIAFIPNEVGRTLLYNQVVVR</sequence>
<name>A0A934UP67_9BURK</name>